<dbReference type="Proteomes" id="UP001433508">
    <property type="component" value="Unassembled WGS sequence"/>
</dbReference>
<proteinExistence type="predicted"/>
<name>A0ACC3T8R1_LIPKO</name>
<dbReference type="EMBL" id="MU971341">
    <property type="protein sequence ID" value="KAK9240105.1"/>
    <property type="molecule type" value="Genomic_DNA"/>
</dbReference>
<accession>A0ACC3T8R1</accession>
<comment type="caution">
    <text evidence="1">The sequence shown here is derived from an EMBL/GenBank/DDBJ whole genome shotgun (WGS) entry which is preliminary data.</text>
</comment>
<evidence type="ECO:0000313" key="2">
    <source>
        <dbReference type="Proteomes" id="UP001433508"/>
    </source>
</evidence>
<gene>
    <name evidence="1" type="ORF">V1525DRAFT_445484</name>
</gene>
<organism evidence="1 2">
    <name type="scientific">Lipomyces kononenkoae</name>
    <name type="common">Yeast</name>
    <dbReference type="NCBI Taxonomy" id="34357"/>
    <lineage>
        <taxon>Eukaryota</taxon>
        <taxon>Fungi</taxon>
        <taxon>Dikarya</taxon>
        <taxon>Ascomycota</taxon>
        <taxon>Saccharomycotina</taxon>
        <taxon>Lipomycetes</taxon>
        <taxon>Lipomycetales</taxon>
        <taxon>Lipomycetaceae</taxon>
        <taxon>Lipomyces</taxon>
    </lineage>
</organism>
<keyword evidence="2" id="KW-1185">Reference proteome</keyword>
<sequence length="381" mass="42507">MNFTQGDNMNEEALDGGSEQSREEVLDKIENLISDLLAGVADTGLATIKLSNRRAADSVRQVPRSWFDNKKLHLTTRAAADTKQSIISFPGPNILNSWRFAVLMRTLDIISESLSSGRIVTKRDIYYRETWLFRNQAIVDRIVDDIGRTLNVPRAALGIVAAQKGLAGGTFCMHKKDGNLITVEEEIQLIPPLDEIKSVDVMDIDFVLVIEKEAIFRSLCSCKFYNRADIGRSVLITGKGYPDLSTRQFISNIAACYPDTPLFGAVDSDPYGIDILCTYKFGSRAMAHENSHLTALKMEWVGVNVLEYEDGWTKLSTGDRKKALKMLTQPWLETEAAKAMRIELQRMLFLGLKAEMNVVGTDADGVINHLAQAIKTRLGER</sequence>
<reference evidence="2" key="1">
    <citation type="journal article" date="2024" name="Front. Bioeng. Biotechnol.">
        <title>Genome-scale model development and genomic sequencing of the oleaginous clade Lipomyces.</title>
        <authorList>
            <person name="Czajka J.J."/>
            <person name="Han Y."/>
            <person name="Kim J."/>
            <person name="Mondo S.J."/>
            <person name="Hofstad B.A."/>
            <person name="Robles A."/>
            <person name="Haridas S."/>
            <person name="Riley R."/>
            <person name="LaButti K."/>
            <person name="Pangilinan J."/>
            <person name="Andreopoulos W."/>
            <person name="Lipzen A."/>
            <person name="Yan J."/>
            <person name="Wang M."/>
            <person name="Ng V."/>
            <person name="Grigoriev I.V."/>
            <person name="Spatafora J.W."/>
            <person name="Magnuson J.K."/>
            <person name="Baker S.E."/>
            <person name="Pomraning K.R."/>
        </authorList>
    </citation>
    <scope>NUCLEOTIDE SEQUENCE [LARGE SCALE GENOMIC DNA]</scope>
    <source>
        <strain evidence="2">CBS 7786</strain>
    </source>
</reference>
<evidence type="ECO:0000313" key="1">
    <source>
        <dbReference type="EMBL" id="KAK9240105.1"/>
    </source>
</evidence>
<protein>
    <submittedName>
        <fullName evidence="1">Spo11/DNA topoisomerase VI subunit A</fullName>
    </submittedName>
</protein>